<dbReference type="InterPro" id="IPR044846">
    <property type="entry name" value="GH10"/>
</dbReference>
<dbReference type="Proteomes" id="UP000184509">
    <property type="component" value="Unassembled WGS sequence"/>
</dbReference>
<accession>A0A1M5DWY7</accession>
<keyword evidence="4" id="KW-0858">Xylan degradation</keyword>
<dbReference type="SUPFAM" id="SSF51445">
    <property type="entry name" value="(Trans)glycosidases"/>
    <property type="match status" value="1"/>
</dbReference>
<keyword evidence="7" id="KW-0119">Carbohydrate metabolism</keyword>
<evidence type="ECO:0000256" key="1">
    <source>
        <dbReference type="ARBA" id="ARBA00000681"/>
    </source>
</evidence>
<dbReference type="STRING" id="1297750.SAMN05444405_11298"/>
<evidence type="ECO:0000313" key="12">
    <source>
        <dbReference type="Proteomes" id="UP000184509"/>
    </source>
</evidence>
<dbReference type="SUPFAM" id="SSF49785">
    <property type="entry name" value="Galactose-binding domain-like"/>
    <property type="match status" value="2"/>
</dbReference>
<protein>
    <recommendedName>
        <fullName evidence="3">endo-1,4-beta-xylanase</fullName>
        <ecNumber evidence="3">3.2.1.8</ecNumber>
    </recommendedName>
</protein>
<dbReference type="PANTHER" id="PTHR31490:SF88">
    <property type="entry name" value="BETA-XYLANASE"/>
    <property type="match status" value="1"/>
</dbReference>
<comment type="similarity">
    <text evidence="2">Belongs to the glycosyl hydrolase 10 (cellulase F) family.</text>
</comment>
<gene>
    <name evidence="11" type="ORF">SAMN05444405_11298</name>
</gene>
<sequence>MKQYINKLLITALGSVIMAGCADTGIDDFSVEKPNTIAGMEYLNDYSPLKSYINRTAHPNFKLGSGISESDFNSGGIVYRLASANFDEITAGNAMKYSSCVSKDGVMSFSDVTKFIEMAKTAGLSIYGHTLAWHSQQQNEYLNKLIADKEIKVDPNNAEHALHIKTTEAKANVWDWQIYYMLPEALTVGQEYTISMRAKATTATNIAFWPNNANGSQVQYLSDLSVGKEWNTTSVKFTATIPIQKLVFSFGKFSGDLYIDDVKLAATGSNTNLIANSSFDNTDLSKWSKPSWHSYTYTIEALAAGPTTWFTNLVSNSNCESDDVSSFYATEATVGPKAATFGAAGTGADGVGRALIVKSGDNPTNNWDTQFFVKVPYKFKEGDTYRFTMKVKADKAGTIESQAHNNPGGYLYWSMIGNPSVTTSWQEYTKTGVISASQAGMNTIAFNLSPNKTATTFYFDDIYFEKQESGNTIPLTPKEKADTLTWAMDKWVKGMMQACGGYVKSWDVVNEAISGGGDDGEGFYVLQSASNGDPLKNFYWQDYLGSEEYVRKVVGMARKYYAEFKGNPSDLKLFINDYNLESDWDDNKKLKSLIHWIQRWEKDGVTKIDGIGTQMHVSYSANATSQKSKEEHVVKMFELLAASGKLVKISELDMGYIDENGKTLKTVNMTQDQHKAMAEFYKFIVKKYFEIIPVAQQYGITTWSITDSPDSSSSFWRAGEPIGLWDLNYYRKHEYAGYADGLAGK</sequence>
<evidence type="ECO:0000256" key="8">
    <source>
        <dbReference type="ARBA" id="ARBA00023295"/>
    </source>
</evidence>
<dbReference type="RefSeq" id="WP_073402692.1">
    <property type="nucleotide sequence ID" value="NZ_FQTV01000012.1"/>
</dbReference>
<keyword evidence="9" id="KW-0624">Polysaccharide degradation</keyword>
<dbReference type="InterPro" id="IPR001000">
    <property type="entry name" value="GH10_dom"/>
</dbReference>
<dbReference type="Gene3D" id="3.20.20.80">
    <property type="entry name" value="Glycosidases"/>
    <property type="match status" value="1"/>
</dbReference>
<dbReference type="GO" id="GO:0045493">
    <property type="term" value="P:xylan catabolic process"/>
    <property type="evidence" value="ECO:0007669"/>
    <property type="project" value="UniProtKB-KW"/>
</dbReference>
<evidence type="ECO:0000259" key="10">
    <source>
        <dbReference type="SMART" id="SM00633"/>
    </source>
</evidence>
<evidence type="ECO:0000256" key="5">
    <source>
        <dbReference type="ARBA" id="ARBA00022729"/>
    </source>
</evidence>
<keyword evidence="5" id="KW-0732">Signal</keyword>
<evidence type="ECO:0000256" key="4">
    <source>
        <dbReference type="ARBA" id="ARBA00022651"/>
    </source>
</evidence>
<dbReference type="AlphaFoldDB" id="A0A1M5DWY7"/>
<evidence type="ECO:0000256" key="2">
    <source>
        <dbReference type="ARBA" id="ARBA00007495"/>
    </source>
</evidence>
<evidence type="ECO:0000256" key="3">
    <source>
        <dbReference type="ARBA" id="ARBA00012590"/>
    </source>
</evidence>
<dbReference type="OrthoDB" id="1032269at2"/>
<reference evidence="11 12" key="1">
    <citation type="submission" date="2016-11" db="EMBL/GenBank/DDBJ databases">
        <authorList>
            <person name="Jaros S."/>
            <person name="Januszkiewicz K."/>
            <person name="Wedrychowicz H."/>
        </authorList>
    </citation>
    <scope>NUCLEOTIDE SEQUENCE [LARGE SCALE GENOMIC DNA]</scope>
    <source>
        <strain evidence="11 12">DSM 26991</strain>
    </source>
</reference>
<dbReference type="Gene3D" id="2.60.120.260">
    <property type="entry name" value="Galactose-binding domain-like"/>
    <property type="match status" value="1"/>
</dbReference>
<evidence type="ECO:0000256" key="7">
    <source>
        <dbReference type="ARBA" id="ARBA00023277"/>
    </source>
</evidence>
<evidence type="ECO:0000256" key="6">
    <source>
        <dbReference type="ARBA" id="ARBA00022801"/>
    </source>
</evidence>
<evidence type="ECO:0000256" key="9">
    <source>
        <dbReference type="ARBA" id="ARBA00023326"/>
    </source>
</evidence>
<comment type="catalytic activity">
    <reaction evidence="1">
        <text>Endohydrolysis of (1-&gt;4)-beta-D-xylosidic linkages in xylans.</text>
        <dbReference type="EC" id="3.2.1.8"/>
    </reaction>
</comment>
<dbReference type="PANTHER" id="PTHR31490">
    <property type="entry name" value="GLYCOSYL HYDROLASE"/>
    <property type="match status" value="1"/>
</dbReference>
<dbReference type="SMART" id="SM00633">
    <property type="entry name" value="Glyco_10"/>
    <property type="match status" value="1"/>
</dbReference>
<dbReference type="GO" id="GO:0031176">
    <property type="term" value="F:endo-1,4-beta-xylanase activity"/>
    <property type="evidence" value="ECO:0007669"/>
    <property type="project" value="UniProtKB-EC"/>
</dbReference>
<keyword evidence="6" id="KW-0378">Hydrolase</keyword>
<organism evidence="11 12">
    <name type="scientific">Bacteroides luti</name>
    <dbReference type="NCBI Taxonomy" id="1297750"/>
    <lineage>
        <taxon>Bacteria</taxon>
        <taxon>Pseudomonadati</taxon>
        <taxon>Bacteroidota</taxon>
        <taxon>Bacteroidia</taxon>
        <taxon>Bacteroidales</taxon>
        <taxon>Bacteroidaceae</taxon>
        <taxon>Bacteroides</taxon>
    </lineage>
</organism>
<keyword evidence="8" id="KW-0326">Glycosidase</keyword>
<name>A0A1M5DWY7_9BACE</name>
<dbReference type="EC" id="3.2.1.8" evidence="3"/>
<dbReference type="PROSITE" id="PS51257">
    <property type="entry name" value="PROKAR_LIPOPROTEIN"/>
    <property type="match status" value="1"/>
</dbReference>
<keyword evidence="12" id="KW-1185">Reference proteome</keyword>
<dbReference type="Pfam" id="PF00331">
    <property type="entry name" value="Glyco_hydro_10"/>
    <property type="match status" value="2"/>
</dbReference>
<evidence type="ECO:0000313" key="11">
    <source>
        <dbReference type="EMBL" id="SHF71351.1"/>
    </source>
</evidence>
<proteinExistence type="inferred from homology"/>
<dbReference type="InterPro" id="IPR008979">
    <property type="entry name" value="Galactose-bd-like_sf"/>
</dbReference>
<dbReference type="InterPro" id="IPR017853">
    <property type="entry name" value="GH"/>
</dbReference>
<dbReference type="EMBL" id="FQTV01000012">
    <property type="protein sequence ID" value="SHF71351.1"/>
    <property type="molecule type" value="Genomic_DNA"/>
</dbReference>
<feature type="domain" description="GH10" evidence="10">
    <location>
        <begin position="429"/>
        <end position="742"/>
    </location>
</feature>